<comment type="caution">
    <text evidence="1">The sequence shown here is derived from an EMBL/GenBank/DDBJ whole genome shotgun (WGS) entry which is preliminary data.</text>
</comment>
<dbReference type="Gene3D" id="1.10.630.10">
    <property type="entry name" value="Cytochrome P450"/>
    <property type="match status" value="1"/>
</dbReference>
<dbReference type="InterPro" id="IPR001128">
    <property type="entry name" value="Cyt_P450"/>
</dbReference>
<dbReference type="InterPro" id="IPR036396">
    <property type="entry name" value="Cyt_P450_sf"/>
</dbReference>
<evidence type="ECO:0000313" key="2">
    <source>
        <dbReference type="Proteomes" id="UP001337655"/>
    </source>
</evidence>
<proteinExistence type="predicted"/>
<organism evidence="1 2">
    <name type="scientific">Saxophila tyrrhenica</name>
    <dbReference type="NCBI Taxonomy" id="1690608"/>
    <lineage>
        <taxon>Eukaryota</taxon>
        <taxon>Fungi</taxon>
        <taxon>Dikarya</taxon>
        <taxon>Ascomycota</taxon>
        <taxon>Pezizomycotina</taxon>
        <taxon>Dothideomycetes</taxon>
        <taxon>Dothideomycetidae</taxon>
        <taxon>Mycosphaerellales</taxon>
        <taxon>Extremaceae</taxon>
        <taxon>Saxophila</taxon>
    </lineage>
</organism>
<dbReference type="EMBL" id="JAVRRT010000021">
    <property type="protein sequence ID" value="KAK5164031.1"/>
    <property type="molecule type" value="Genomic_DNA"/>
</dbReference>
<dbReference type="GO" id="GO:0016705">
    <property type="term" value="F:oxidoreductase activity, acting on paired donors, with incorporation or reduction of molecular oxygen"/>
    <property type="evidence" value="ECO:0007669"/>
    <property type="project" value="InterPro"/>
</dbReference>
<sequence length="180" mass="19389">MADLSDLQSILASVAAYEAGYRARLVGHNTVELPAGVAARLHEHSKWATFSFLHLQLQGLQSIRPSRHGPAFLRLSDITTAMSTKTSTMNGDVAIPQPPPRLLVGNIGDIDAENRLASINNLFKLHGPIFKLDLGGKTVIFVGGHELADELCDDSRFEKTVAGPLFEVRNVAGLGVLIDP</sequence>
<evidence type="ECO:0000313" key="1">
    <source>
        <dbReference type="EMBL" id="KAK5164031.1"/>
    </source>
</evidence>
<dbReference type="AlphaFoldDB" id="A0AAV9NW83"/>
<dbReference type="RefSeq" id="XP_064654359.1">
    <property type="nucleotide sequence ID" value="XM_064807345.1"/>
</dbReference>
<dbReference type="Proteomes" id="UP001337655">
    <property type="component" value="Unassembled WGS sequence"/>
</dbReference>
<accession>A0AAV9NW83</accession>
<gene>
    <name evidence="1" type="ORF">LTR77_010122</name>
</gene>
<reference evidence="1 2" key="1">
    <citation type="submission" date="2023-08" db="EMBL/GenBank/DDBJ databases">
        <title>Black Yeasts Isolated from many extreme environments.</title>
        <authorList>
            <person name="Coleine C."/>
            <person name="Stajich J.E."/>
            <person name="Selbmann L."/>
        </authorList>
    </citation>
    <scope>NUCLEOTIDE SEQUENCE [LARGE SCALE GENOMIC DNA]</scope>
    <source>
        <strain evidence="1 2">CCFEE 5935</strain>
    </source>
</reference>
<protein>
    <submittedName>
        <fullName evidence="1">Uncharacterized protein</fullName>
    </submittedName>
</protein>
<dbReference type="GO" id="GO:0020037">
    <property type="term" value="F:heme binding"/>
    <property type="evidence" value="ECO:0007669"/>
    <property type="project" value="InterPro"/>
</dbReference>
<dbReference type="Pfam" id="PF00067">
    <property type="entry name" value="p450"/>
    <property type="match status" value="1"/>
</dbReference>
<keyword evidence="2" id="KW-1185">Reference proteome</keyword>
<dbReference type="SUPFAM" id="SSF48264">
    <property type="entry name" value="Cytochrome P450"/>
    <property type="match status" value="1"/>
</dbReference>
<dbReference type="GO" id="GO:0004497">
    <property type="term" value="F:monooxygenase activity"/>
    <property type="evidence" value="ECO:0007669"/>
    <property type="project" value="InterPro"/>
</dbReference>
<dbReference type="GO" id="GO:0005506">
    <property type="term" value="F:iron ion binding"/>
    <property type="evidence" value="ECO:0007669"/>
    <property type="project" value="InterPro"/>
</dbReference>
<dbReference type="GeneID" id="89931451"/>
<name>A0AAV9NW83_9PEZI</name>